<dbReference type="RefSeq" id="WP_149080916.1">
    <property type="nucleotide sequence ID" value="NZ_VTAW01000007.1"/>
</dbReference>
<dbReference type="PANTHER" id="PTHR42847">
    <property type="entry name" value="ALKANESULFONATE MONOOXYGENASE"/>
    <property type="match status" value="1"/>
</dbReference>
<dbReference type="InterPro" id="IPR011251">
    <property type="entry name" value="Luciferase-like_dom"/>
</dbReference>
<name>A0A5D5ALH9_9EURY</name>
<sequence>MANQPSFGIVLPHFGPHCNRDFIVDTAKQAETLGFDSVWARDHLYVPPENKEHGGIVEQRFAEAMQVLSHLAAVTDDLTLATGSLNPHRHPLKLSQCIGSLEYLSTGDVLCAIGAGTFKGEFDAVDLPFDERGRLVEENLEILRRTFREENVDYEGDHFAFENVTIDPRPGDSVPLWYGGLSPFAVRRAVEYADGWYPGRMTLEKLDQRLEQLHSLEAEHDRSLDLGYLSIYSVAPETDEAISHLNTEELVHDVNTILRTDHSSLDDIEGSYIAGDPETCIEQIQALVDRGFDHIVLDMRNSFDELESMMELTADEVLPAFR</sequence>
<keyword evidence="7" id="KW-1185">Reference proteome</keyword>
<feature type="domain" description="Luciferase-like" evidence="5">
    <location>
        <begin position="21"/>
        <end position="294"/>
    </location>
</feature>
<dbReference type="InterPro" id="IPR050172">
    <property type="entry name" value="SsuD_RutA_monooxygenase"/>
</dbReference>
<gene>
    <name evidence="6" type="ORF">FYC77_07630</name>
</gene>
<dbReference type="EMBL" id="VTAW01000007">
    <property type="protein sequence ID" value="TYT62629.1"/>
    <property type="molecule type" value="Genomic_DNA"/>
</dbReference>
<evidence type="ECO:0000256" key="2">
    <source>
        <dbReference type="ARBA" id="ARBA00022643"/>
    </source>
</evidence>
<evidence type="ECO:0000259" key="5">
    <source>
        <dbReference type="Pfam" id="PF00296"/>
    </source>
</evidence>
<dbReference type="InterPro" id="IPR036661">
    <property type="entry name" value="Luciferase-like_sf"/>
</dbReference>
<evidence type="ECO:0000256" key="4">
    <source>
        <dbReference type="ARBA" id="ARBA00023033"/>
    </source>
</evidence>
<evidence type="ECO:0000256" key="3">
    <source>
        <dbReference type="ARBA" id="ARBA00023002"/>
    </source>
</evidence>
<dbReference type="Pfam" id="PF00296">
    <property type="entry name" value="Bac_luciferase"/>
    <property type="match status" value="1"/>
</dbReference>
<dbReference type="InterPro" id="IPR019921">
    <property type="entry name" value="Lucif-like_OxRdtase_Rv2161c"/>
</dbReference>
<proteinExistence type="predicted"/>
<organism evidence="6 7">
    <name type="scientific">Natrialba swarupiae</name>
    <dbReference type="NCBI Taxonomy" id="2448032"/>
    <lineage>
        <taxon>Archaea</taxon>
        <taxon>Methanobacteriati</taxon>
        <taxon>Methanobacteriota</taxon>
        <taxon>Stenosarchaea group</taxon>
        <taxon>Halobacteria</taxon>
        <taxon>Halobacteriales</taxon>
        <taxon>Natrialbaceae</taxon>
        <taxon>Natrialba</taxon>
    </lineage>
</organism>
<keyword evidence="2" id="KW-0288">FMN</keyword>
<dbReference type="Gene3D" id="3.20.20.30">
    <property type="entry name" value="Luciferase-like domain"/>
    <property type="match status" value="1"/>
</dbReference>
<protein>
    <submittedName>
        <fullName evidence="6">LLM class flavin-dependent oxidoreductase</fullName>
    </submittedName>
</protein>
<keyword evidence="1" id="KW-0285">Flavoprotein</keyword>
<keyword evidence="4" id="KW-0503">Monooxygenase</keyword>
<evidence type="ECO:0000313" key="7">
    <source>
        <dbReference type="Proteomes" id="UP000324104"/>
    </source>
</evidence>
<dbReference type="PANTHER" id="PTHR42847:SF4">
    <property type="entry name" value="ALKANESULFONATE MONOOXYGENASE-RELATED"/>
    <property type="match status" value="1"/>
</dbReference>
<accession>A0A5D5ALH9</accession>
<dbReference type="GO" id="GO:0008726">
    <property type="term" value="F:alkanesulfonate monooxygenase activity"/>
    <property type="evidence" value="ECO:0007669"/>
    <property type="project" value="TreeGrafter"/>
</dbReference>
<dbReference type="NCBIfam" id="TIGR03619">
    <property type="entry name" value="F420_Rv2161c"/>
    <property type="match status" value="1"/>
</dbReference>
<dbReference type="AlphaFoldDB" id="A0A5D5ALH9"/>
<keyword evidence="3" id="KW-0560">Oxidoreductase</keyword>
<comment type="caution">
    <text evidence="6">The sequence shown here is derived from an EMBL/GenBank/DDBJ whole genome shotgun (WGS) entry which is preliminary data.</text>
</comment>
<reference evidence="6 7" key="1">
    <citation type="submission" date="2019-08" db="EMBL/GenBank/DDBJ databases">
        <title>Archaea genome.</title>
        <authorList>
            <person name="Kajale S."/>
            <person name="Shouche Y."/>
            <person name="Deshpande N."/>
            <person name="Sharma A."/>
        </authorList>
    </citation>
    <scope>NUCLEOTIDE SEQUENCE [LARGE SCALE GENOMIC DNA]</scope>
    <source>
        <strain evidence="6 7">ESP3B_9</strain>
    </source>
</reference>
<dbReference type="SUPFAM" id="SSF51679">
    <property type="entry name" value="Bacterial luciferase-like"/>
    <property type="match status" value="1"/>
</dbReference>
<dbReference type="Proteomes" id="UP000324104">
    <property type="component" value="Unassembled WGS sequence"/>
</dbReference>
<evidence type="ECO:0000256" key="1">
    <source>
        <dbReference type="ARBA" id="ARBA00022630"/>
    </source>
</evidence>
<evidence type="ECO:0000313" key="6">
    <source>
        <dbReference type="EMBL" id="TYT62629.1"/>
    </source>
</evidence>
<dbReference type="GO" id="GO:0046306">
    <property type="term" value="P:alkanesulfonate catabolic process"/>
    <property type="evidence" value="ECO:0007669"/>
    <property type="project" value="TreeGrafter"/>
</dbReference>